<comment type="caution">
    <text evidence="16">The sequence shown here is derived from an EMBL/GenBank/DDBJ whole genome shotgun (WGS) entry which is preliminary data.</text>
</comment>
<keyword evidence="6" id="KW-0378">Hydrolase</keyword>
<dbReference type="PROSITE" id="PS51709">
    <property type="entry name" value="G_TRME"/>
    <property type="match status" value="1"/>
</dbReference>
<evidence type="ECO:0000256" key="15">
    <source>
        <dbReference type="RuleBase" id="RU003313"/>
    </source>
</evidence>
<dbReference type="GO" id="GO:0003924">
    <property type="term" value="F:GTPase activity"/>
    <property type="evidence" value="ECO:0007669"/>
    <property type="project" value="InterPro"/>
</dbReference>
<comment type="function">
    <text evidence="11">GTPase component of the GTPBP3-MTO1 complex that catalyzes the 5-taurinomethyluridine (taum(5)U) modification at the 34th wobble position (U34) of mitochondrial tRNAs (mt-tRNAs), which plays a role in mt-tRNA decoding and mitochondrial translation. Taum(5)U formation on mammalian mt-tRNA requires the presence of both GTPBP3-mediated GTPase activity and MTO1 catalytic activity.</text>
</comment>
<protein>
    <recommendedName>
        <fullName evidence="12">5-taurinomethyluridine-[tRNA] synthase subunit GTPB3, mitochondrial</fullName>
    </recommendedName>
    <alternativeName>
        <fullName evidence="14">GTP-binding protein 3</fullName>
    </alternativeName>
    <alternativeName>
        <fullName evidence="13">tRNA modification GTPase GTPBP3, mitochondrial</fullName>
    </alternativeName>
</protein>
<keyword evidence="7" id="KW-0809">Transit peptide</keyword>
<evidence type="ECO:0000256" key="2">
    <source>
        <dbReference type="ARBA" id="ARBA00004173"/>
    </source>
</evidence>
<dbReference type="Gene3D" id="3.30.1360.120">
    <property type="entry name" value="Probable tRNA modification gtpase trme, domain 1"/>
    <property type="match status" value="1"/>
</dbReference>
<evidence type="ECO:0000256" key="7">
    <source>
        <dbReference type="ARBA" id="ARBA00022946"/>
    </source>
</evidence>
<dbReference type="InterPro" id="IPR027266">
    <property type="entry name" value="TrmE/GcvT-like"/>
</dbReference>
<name>A0AA88PAC9_9TELE</name>
<dbReference type="HAMAP" id="MF_00379">
    <property type="entry name" value="GTPase_MnmE"/>
    <property type="match status" value="1"/>
</dbReference>
<dbReference type="InterPro" id="IPR005225">
    <property type="entry name" value="Small_GTP-bd"/>
</dbReference>
<keyword evidence="17" id="KW-1185">Reference proteome</keyword>
<dbReference type="FunFam" id="3.40.50.300:FF:000924">
    <property type="entry name" value="tRNA modification GTPase GTPBP3, mitochondrial"/>
    <property type="match status" value="1"/>
</dbReference>
<keyword evidence="9 15" id="KW-0342">GTP-binding</keyword>
<dbReference type="CDD" id="cd04164">
    <property type="entry name" value="trmE"/>
    <property type="match status" value="1"/>
</dbReference>
<gene>
    <name evidence="16" type="ORF">Q8A67_021655</name>
</gene>
<dbReference type="InterPro" id="IPR025867">
    <property type="entry name" value="MnmE_helical"/>
</dbReference>
<evidence type="ECO:0000256" key="4">
    <source>
        <dbReference type="ARBA" id="ARBA00022694"/>
    </source>
</evidence>
<dbReference type="EMBL" id="JAUYZG010000021">
    <property type="protein sequence ID" value="KAK2874502.1"/>
    <property type="molecule type" value="Genomic_DNA"/>
</dbReference>
<dbReference type="GO" id="GO:0005525">
    <property type="term" value="F:GTP binding"/>
    <property type="evidence" value="ECO:0007669"/>
    <property type="project" value="UniProtKB-KW"/>
</dbReference>
<dbReference type="AlphaFoldDB" id="A0AA88PAC9"/>
<evidence type="ECO:0000256" key="12">
    <source>
        <dbReference type="ARBA" id="ARBA00069806"/>
    </source>
</evidence>
<keyword evidence="4 15" id="KW-0819">tRNA processing</keyword>
<evidence type="ECO:0000256" key="3">
    <source>
        <dbReference type="ARBA" id="ARBA00011043"/>
    </source>
</evidence>
<comment type="similarity">
    <text evidence="3 15">Belongs to the TRAFAC class TrmE-Era-EngA-EngB-Septin-like GTPase superfamily. TrmE GTPase family.</text>
</comment>
<dbReference type="Pfam" id="PF01926">
    <property type="entry name" value="MMR_HSR1"/>
    <property type="match status" value="1"/>
</dbReference>
<dbReference type="FunFam" id="3.30.1360.120:FF:000007">
    <property type="entry name" value="tRNA modification GTPase GTPBP3, mitochondrial"/>
    <property type="match status" value="1"/>
</dbReference>
<evidence type="ECO:0000313" key="16">
    <source>
        <dbReference type="EMBL" id="KAK2874502.1"/>
    </source>
</evidence>
<dbReference type="InterPro" id="IPR018948">
    <property type="entry name" value="GTP-bd_TrmE_N"/>
</dbReference>
<dbReference type="SUPFAM" id="SSF116878">
    <property type="entry name" value="TrmE connector domain"/>
    <property type="match status" value="1"/>
</dbReference>
<dbReference type="NCBIfam" id="TIGR00450">
    <property type="entry name" value="mnmE_trmE_thdF"/>
    <property type="match status" value="1"/>
</dbReference>
<accession>A0AA88PAC9</accession>
<evidence type="ECO:0000256" key="13">
    <source>
        <dbReference type="ARBA" id="ARBA00077869"/>
    </source>
</evidence>
<dbReference type="SUPFAM" id="SSF52540">
    <property type="entry name" value="P-loop containing nucleoside triphosphate hydrolases"/>
    <property type="match status" value="1"/>
</dbReference>
<dbReference type="InterPro" id="IPR027368">
    <property type="entry name" value="MnmE_dom2"/>
</dbReference>
<evidence type="ECO:0000256" key="11">
    <source>
        <dbReference type="ARBA" id="ARBA00059757"/>
    </source>
</evidence>
<evidence type="ECO:0000256" key="1">
    <source>
        <dbReference type="ARBA" id="ARBA00001958"/>
    </source>
</evidence>
<organism evidence="16 17">
    <name type="scientific">Cirrhinus molitorella</name>
    <name type="common">mud carp</name>
    <dbReference type="NCBI Taxonomy" id="172907"/>
    <lineage>
        <taxon>Eukaryota</taxon>
        <taxon>Metazoa</taxon>
        <taxon>Chordata</taxon>
        <taxon>Craniata</taxon>
        <taxon>Vertebrata</taxon>
        <taxon>Euteleostomi</taxon>
        <taxon>Actinopterygii</taxon>
        <taxon>Neopterygii</taxon>
        <taxon>Teleostei</taxon>
        <taxon>Ostariophysi</taxon>
        <taxon>Cypriniformes</taxon>
        <taxon>Cyprinidae</taxon>
        <taxon>Labeoninae</taxon>
        <taxon>Labeonini</taxon>
        <taxon>Cirrhinus</taxon>
    </lineage>
</organism>
<dbReference type="Pfam" id="PF10396">
    <property type="entry name" value="TrmE_N"/>
    <property type="match status" value="1"/>
</dbReference>
<dbReference type="Gene3D" id="3.40.50.300">
    <property type="entry name" value="P-loop containing nucleotide triphosphate hydrolases"/>
    <property type="match status" value="1"/>
</dbReference>
<dbReference type="GO" id="GO:0030488">
    <property type="term" value="P:tRNA methylation"/>
    <property type="evidence" value="ECO:0007669"/>
    <property type="project" value="TreeGrafter"/>
</dbReference>
<dbReference type="PANTHER" id="PTHR42714">
    <property type="entry name" value="TRNA MODIFICATION GTPASE GTPBP3"/>
    <property type="match status" value="1"/>
</dbReference>
<dbReference type="InterPro" id="IPR006073">
    <property type="entry name" value="GTP-bd"/>
</dbReference>
<keyword evidence="8" id="KW-0496">Mitochondrion</keyword>
<comment type="cofactor">
    <cofactor evidence="1">
        <name>K(+)</name>
        <dbReference type="ChEBI" id="CHEBI:29103"/>
    </cofactor>
</comment>
<dbReference type="InterPro" id="IPR031168">
    <property type="entry name" value="G_TrmE"/>
</dbReference>
<dbReference type="GO" id="GO:0002098">
    <property type="term" value="P:tRNA wobble uridine modification"/>
    <property type="evidence" value="ECO:0007669"/>
    <property type="project" value="TreeGrafter"/>
</dbReference>
<dbReference type="Gene3D" id="1.20.120.430">
    <property type="entry name" value="tRNA modification GTPase MnmE domain 2"/>
    <property type="match status" value="1"/>
</dbReference>
<evidence type="ECO:0000313" key="17">
    <source>
        <dbReference type="Proteomes" id="UP001187343"/>
    </source>
</evidence>
<dbReference type="NCBIfam" id="NF003661">
    <property type="entry name" value="PRK05291.1-3"/>
    <property type="match status" value="1"/>
</dbReference>
<keyword evidence="5 15" id="KW-0547">Nucleotide-binding</keyword>
<dbReference type="NCBIfam" id="TIGR00231">
    <property type="entry name" value="small_GTP"/>
    <property type="match status" value="1"/>
</dbReference>
<evidence type="ECO:0000256" key="5">
    <source>
        <dbReference type="ARBA" id="ARBA00022741"/>
    </source>
</evidence>
<evidence type="ECO:0000256" key="14">
    <source>
        <dbReference type="ARBA" id="ARBA00081428"/>
    </source>
</evidence>
<dbReference type="Pfam" id="PF12631">
    <property type="entry name" value="MnmE_helical"/>
    <property type="match status" value="1"/>
</dbReference>
<dbReference type="PANTHER" id="PTHR42714:SF2">
    <property type="entry name" value="TRNA MODIFICATION GTPASE GTPBP3, MITOCHONDRIAL"/>
    <property type="match status" value="1"/>
</dbReference>
<evidence type="ECO:0000256" key="9">
    <source>
        <dbReference type="ARBA" id="ARBA00023134"/>
    </source>
</evidence>
<evidence type="ECO:0000256" key="8">
    <source>
        <dbReference type="ARBA" id="ARBA00023128"/>
    </source>
</evidence>
<proteinExistence type="inferred from homology"/>
<reference evidence="16" key="1">
    <citation type="submission" date="2023-08" db="EMBL/GenBank/DDBJ databases">
        <title>Chromosome-level Genome Assembly of mud carp (Cirrhinus molitorella).</title>
        <authorList>
            <person name="Liu H."/>
        </authorList>
    </citation>
    <scope>NUCLEOTIDE SEQUENCE</scope>
    <source>
        <strain evidence="16">Prfri</strain>
        <tissue evidence="16">Muscle</tissue>
    </source>
</reference>
<comment type="catalytic activity">
    <reaction evidence="10">
        <text>GTP + H2O = GDP + phosphate + H(+)</text>
        <dbReference type="Rhea" id="RHEA:19669"/>
        <dbReference type="ChEBI" id="CHEBI:15377"/>
        <dbReference type="ChEBI" id="CHEBI:15378"/>
        <dbReference type="ChEBI" id="CHEBI:37565"/>
        <dbReference type="ChEBI" id="CHEBI:43474"/>
        <dbReference type="ChEBI" id="CHEBI:58189"/>
    </reaction>
    <physiologicalReaction direction="left-to-right" evidence="10">
        <dbReference type="Rhea" id="RHEA:19670"/>
    </physiologicalReaction>
</comment>
<dbReference type="InterPro" id="IPR004520">
    <property type="entry name" value="GTPase_MnmE"/>
</dbReference>
<dbReference type="GO" id="GO:0070900">
    <property type="term" value="P:mitochondrial tRNA modification"/>
    <property type="evidence" value="ECO:0007669"/>
    <property type="project" value="UniProtKB-ARBA"/>
</dbReference>
<evidence type="ECO:0000256" key="6">
    <source>
        <dbReference type="ARBA" id="ARBA00022801"/>
    </source>
</evidence>
<dbReference type="CDD" id="cd14858">
    <property type="entry name" value="TrmE_N"/>
    <property type="match status" value="1"/>
</dbReference>
<dbReference type="Proteomes" id="UP001187343">
    <property type="component" value="Unassembled WGS sequence"/>
</dbReference>
<evidence type="ECO:0000256" key="10">
    <source>
        <dbReference type="ARBA" id="ARBA00049117"/>
    </source>
</evidence>
<dbReference type="InterPro" id="IPR027417">
    <property type="entry name" value="P-loop_NTPase"/>
</dbReference>
<sequence length="499" mass="54661">MHFIRFWRRSTAVITAIRSFQVKRLLCSVGSEDDTIFALSSGQGRCGVAVVRVSGPASVLAVRSLTRGLPAARTASLRSITHPQTKELLDRGLVLWFPGPGSFTGEDSAEFHIHGGPAVISGVLQALGSLPGLRPAEAGEFTRRAFYAGKLDLTEVEGLGDLIHAETEAQRRQALRQMAGDLGRIYQDWSLRLKRCLAHVEAFIDFSEDELIEDGILNDVDTAVRQLQTDIENHLSDQRRGERLRSGVQVVIAGSTNAGKSSLLNMLTQRPAAIVSPTAGTTRDVVEVPLDIGGYPVLLSDTAGLRDTTDSVEQEGVRRARQRVEQADLSLVVVDLTQLPSEPQRVPVFLSGHLKSILEHSSHRRECILILNKSDLISTKHKRSIQTALEEAGDVPPACFLSCHTQNGLDDLLTMLQNRLKTLCGDPLIGSPSLTQTRHRTHLQNSVEALYQYHQYRDVDLVLAAEGLRLGLTSLGRITGRVGAEEILDLIFKDFCIGK</sequence>
<comment type="subcellular location">
    <subcellularLocation>
        <location evidence="2">Mitochondrion</location>
    </subcellularLocation>
</comment>
<dbReference type="GO" id="GO:0005739">
    <property type="term" value="C:mitochondrion"/>
    <property type="evidence" value="ECO:0007669"/>
    <property type="project" value="UniProtKB-SubCell"/>
</dbReference>